<dbReference type="InterPro" id="IPR002645">
    <property type="entry name" value="STAS_dom"/>
</dbReference>
<dbReference type="EMBL" id="JAYMRR010000021">
    <property type="protein sequence ID" value="MFB8752940.1"/>
    <property type="molecule type" value="Genomic_DNA"/>
</dbReference>
<dbReference type="GeneID" id="91303763"/>
<dbReference type="SUPFAM" id="SSF52091">
    <property type="entry name" value="SpoIIaa-like"/>
    <property type="match status" value="1"/>
</dbReference>
<accession>A0A191UTE6</accession>
<dbReference type="Proteomes" id="UP001585018">
    <property type="component" value="Unassembled WGS sequence"/>
</dbReference>
<proteinExistence type="predicted"/>
<dbReference type="RefSeq" id="WP_064726353.1">
    <property type="nucleotide sequence ID" value="NZ_BMRX01000019.1"/>
</dbReference>
<dbReference type="Gene3D" id="3.30.750.24">
    <property type="entry name" value="STAS domain"/>
    <property type="match status" value="1"/>
</dbReference>
<evidence type="ECO:0000313" key="4">
    <source>
        <dbReference type="Proteomes" id="UP000078468"/>
    </source>
</evidence>
<sequence>MGVEAEVTVTTVDEVRIVQAVGEFDPDGDESLAEGLVPRAGGGPRGTVLDVAKVTFADSSFLHTLLAAKAEHERAGVPLVLAQVPPVVQRLLALTDVTGAFDLTSDVPAAVALVRARHDEAGRR</sequence>
<dbReference type="CDD" id="cd07043">
    <property type="entry name" value="STAS_anti-anti-sigma_factors"/>
    <property type="match status" value="1"/>
</dbReference>
<dbReference type="PROSITE" id="PS50801">
    <property type="entry name" value="STAS"/>
    <property type="match status" value="1"/>
</dbReference>
<protein>
    <submittedName>
        <fullName evidence="2">Anti-anti-sigma factor</fullName>
    </submittedName>
    <submittedName>
        <fullName evidence="3">STAS domain-containing protein</fullName>
    </submittedName>
</protein>
<organism evidence="2 4">
    <name type="scientific">Streptomyces parvulus</name>
    <dbReference type="NCBI Taxonomy" id="146923"/>
    <lineage>
        <taxon>Bacteria</taxon>
        <taxon>Bacillati</taxon>
        <taxon>Actinomycetota</taxon>
        <taxon>Actinomycetes</taxon>
        <taxon>Kitasatosporales</taxon>
        <taxon>Streptomycetaceae</taxon>
        <taxon>Streptomyces</taxon>
    </lineage>
</organism>
<feature type="domain" description="STAS" evidence="1">
    <location>
        <begin position="5"/>
        <end position="114"/>
    </location>
</feature>
<keyword evidence="5" id="KW-1185">Reference proteome</keyword>
<evidence type="ECO:0000259" key="1">
    <source>
        <dbReference type="PROSITE" id="PS50801"/>
    </source>
</evidence>
<evidence type="ECO:0000313" key="2">
    <source>
        <dbReference type="EMBL" id="ANJ05973.1"/>
    </source>
</evidence>
<dbReference type="KEGG" id="spav:Spa2297_02615"/>
<dbReference type="InterPro" id="IPR058548">
    <property type="entry name" value="MlaB-like_STAS"/>
</dbReference>
<dbReference type="Pfam" id="PF13466">
    <property type="entry name" value="STAS_2"/>
    <property type="match status" value="1"/>
</dbReference>
<evidence type="ECO:0000313" key="3">
    <source>
        <dbReference type="EMBL" id="MFB8752940.1"/>
    </source>
</evidence>
<dbReference type="EMBL" id="CP015866">
    <property type="protein sequence ID" value="ANJ05973.1"/>
    <property type="molecule type" value="Genomic_DNA"/>
</dbReference>
<reference evidence="3 5" key="2">
    <citation type="submission" date="2024-01" db="EMBL/GenBank/DDBJ databases">
        <title>Genome mining of biosynthetic gene clusters to explore secondary metabolites of Streptomyces sp.</title>
        <authorList>
            <person name="Baig A."/>
            <person name="Ajitkumar Shintre N."/>
            <person name="Kumar H."/>
            <person name="Anbarasu A."/>
            <person name="Ramaiah S."/>
        </authorList>
    </citation>
    <scope>NUCLEOTIDE SEQUENCE [LARGE SCALE GENOMIC DNA]</scope>
    <source>
        <strain evidence="3 5">A03</strain>
    </source>
</reference>
<dbReference type="PANTHER" id="PTHR33495:SF2">
    <property type="entry name" value="ANTI-SIGMA FACTOR ANTAGONIST TM_1081-RELATED"/>
    <property type="match status" value="1"/>
</dbReference>
<gene>
    <name evidence="2" type="ORF">Spa2297_02615</name>
    <name evidence="3" type="ORF">VSS30_29380</name>
</gene>
<name>A0A191UTE6_9ACTN</name>
<dbReference type="Proteomes" id="UP000078468">
    <property type="component" value="Chromosome"/>
</dbReference>
<evidence type="ECO:0000313" key="5">
    <source>
        <dbReference type="Proteomes" id="UP001585018"/>
    </source>
</evidence>
<dbReference type="AlphaFoldDB" id="A0A191UTE6"/>
<dbReference type="PANTHER" id="PTHR33495">
    <property type="entry name" value="ANTI-SIGMA FACTOR ANTAGONIST TM_1081-RELATED-RELATED"/>
    <property type="match status" value="1"/>
</dbReference>
<dbReference type="InterPro" id="IPR036513">
    <property type="entry name" value="STAS_dom_sf"/>
</dbReference>
<reference evidence="2 4" key="1">
    <citation type="submission" date="2016-05" db="EMBL/GenBank/DDBJ databases">
        <title>Non-Contiguous Finished Genome Sequence of Streptomyces parvulus 2297 Integrated Site-Specifically with Actinophage R4.</title>
        <authorList>
            <person name="Nishizawa T."/>
            <person name="Miura T."/>
            <person name="Harada C."/>
            <person name="Guo Y."/>
            <person name="Narisawa K."/>
            <person name="Ohta H."/>
            <person name="Takahashi H."/>
            <person name="Shirai M."/>
        </authorList>
    </citation>
    <scope>NUCLEOTIDE SEQUENCE [LARGE SCALE GENOMIC DNA]</scope>
    <source>
        <strain evidence="2 4">2297</strain>
    </source>
</reference>
<dbReference type="GO" id="GO:0043856">
    <property type="term" value="F:anti-sigma factor antagonist activity"/>
    <property type="evidence" value="ECO:0007669"/>
    <property type="project" value="TreeGrafter"/>
</dbReference>